<proteinExistence type="inferred from homology"/>
<dbReference type="InterPro" id="IPR002317">
    <property type="entry name" value="Ser-tRNA-ligase_type_1"/>
</dbReference>
<comment type="caution">
    <text evidence="10">The sequence shown here is derived from an EMBL/GenBank/DDBJ whole genome shotgun (WGS) entry which is preliminary data.</text>
</comment>
<sequence>MVDLKLIRDQPDLFKAALRKKRADPGLVDRALEADRRRREVVQQVEALRAAQNRASQEIPKLTGAAREARIAEMKQIAAQAKALDPALQDADAALLAVLRQIPNPPHPAVPDGGPDEGATLRVVGAPPQFEFAPRDHVELGAALDLLDVERGAKVSGSRFYFLRGDGALLQLALVRYAVDRLAAEGFTPIIPPVLVRRDNIIGMMGGAGLDEQMVYRVEGEDLALAGTSEMALGSMLAGEVLNESDLPVRLCGISTCFRREAGAHGKDTRGIFRVHQFEKVEMFSYCHPDRSWEEHGYLAGLQERLWQPLGFPYRVVDIAAGDLGDPAARKYDIETWMPGRGGYGETQSCSNCTDFQARRLNVRFRRKDGGAVEYVHTLNGTAVAGTRAIIAIVENFQQRDGSVRVPEPLIPYMGGKTELRARRLAPQR</sequence>
<dbReference type="GO" id="GO:0005737">
    <property type="term" value="C:cytoplasm"/>
    <property type="evidence" value="ECO:0007669"/>
    <property type="project" value="UniProtKB-SubCell"/>
</dbReference>
<feature type="domain" description="Aminoacyl-transfer RNA synthetases class-II family profile" evidence="9">
    <location>
        <begin position="136"/>
        <end position="407"/>
    </location>
</feature>
<dbReference type="AlphaFoldDB" id="A0A537JZ02"/>
<feature type="binding site" evidence="7">
    <location>
        <position position="259"/>
    </location>
    <ligand>
        <name>L-serine</name>
        <dbReference type="ChEBI" id="CHEBI:33384"/>
    </ligand>
</feature>
<evidence type="ECO:0000256" key="3">
    <source>
        <dbReference type="ARBA" id="ARBA00022840"/>
    </source>
</evidence>
<dbReference type="PROSITE" id="PS50862">
    <property type="entry name" value="AA_TRNA_LIGASE_II"/>
    <property type="match status" value="1"/>
</dbReference>
<dbReference type="SUPFAM" id="SSF46589">
    <property type="entry name" value="tRNA-binding arm"/>
    <property type="match status" value="1"/>
</dbReference>
<feature type="binding site" evidence="8">
    <location>
        <begin position="275"/>
        <end position="278"/>
    </location>
    <ligand>
        <name>ATP</name>
        <dbReference type="ChEBI" id="CHEBI:30616"/>
    </ligand>
</feature>
<dbReference type="InterPro" id="IPR045864">
    <property type="entry name" value="aa-tRNA-synth_II/BPL/LPL"/>
</dbReference>
<evidence type="ECO:0000256" key="6">
    <source>
        <dbReference type="HAMAP-Rule" id="MF_00176"/>
    </source>
</evidence>
<keyword evidence="6" id="KW-0963">Cytoplasm</keyword>
<feature type="binding site" evidence="6">
    <location>
        <position position="275"/>
    </location>
    <ligand>
        <name>ATP</name>
        <dbReference type="ChEBI" id="CHEBI:30616"/>
    </ligand>
</feature>
<dbReference type="GO" id="GO:0006434">
    <property type="term" value="P:seryl-tRNA aminoacylation"/>
    <property type="evidence" value="ECO:0007669"/>
    <property type="project" value="UniProtKB-UniRule"/>
</dbReference>
<dbReference type="Pfam" id="PF02403">
    <property type="entry name" value="Seryl_tRNA_N"/>
    <property type="match status" value="1"/>
</dbReference>
<dbReference type="GO" id="GO:0016260">
    <property type="term" value="P:selenocysteine biosynthetic process"/>
    <property type="evidence" value="ECO:0007669"/>
    <property type="project" value="UniProtKB-UniRule"/>
</dbReference>
<evidence type="ECO:0000256" key="8">
    <source>
        <dbReference type="PIRSR" id="PIRSR001529-2"/>
    </source>
</evidence>
<comment type="domain">
    <text evidence="6">Consists of two distinct domains, a catalytic core and a N-terminal extension that is involved in tRNA binding.</text>
</comment>
<dbReference type="PANTHER" id="PTHR11778">
    <property type="entry name" value="SERYL-TRNA SYNTHETASE"/>
    <property type="match status" value="1"/>
</dbReference>
<comment type="catalytic activity">
    <reaction evidence="6">
        <text>tRNA(Sec) + L-serine + ATP = L-seryl-tRNA(Sec) + AMP + diphosphate + H(+)</text>
        <dbReference type="Rhea" id="RHEA:42580"/>
        <dbReference type="Rhea" id="RHEA-COMP:9742"/>
        <dbReference type="Rhea" id="RHEA-COMP:10128"/>
        <dbReference type="ChEBI" id="CHEBI:15378"/>
        <dbReference type="ChEBI" id="CHEBI:30616"/>
        <dbReference type="ChEBI" id="CHEBI:33019"/>
        <dbReference type="ChEBI" id="CHEBI:33384"/>
        <dbReference type="ChEBI" id="CHEBI:78442"/>
        <dbReference type="ChEBI" id="CHEBI:78533"/>
        <dbReference type="ChEBI" id="CHEBI:456215"/>
        <dbReference type="EC" id="6.1.1.11"/>
    </reaction>
</comment>
<dbReference type="EC" id="6.1.1.11" evidence="6"/>
<dbReference type="GO" id="GO:0005524">
    <property type="term" value="F:ATP binding"/>
    <property type="evidence" value="ECO:0007669"/>
    <property type="project" value="UniProtKB-UniRule"/>
</dbReference>
<evidence type="ECO:0000313" key="11">
    <source>
        <dbReference type="Proteomes" id="UP000318509"/>
    </source>
</evidence>
<comment type="subcellular location">
    <subcellularLocation>
        <location evidence="6">Cytoplasm</location>
    </subcellularLocation>
</comment>
<evidence type="ECO:0000256" key="7">
    <source>
        <dbReference type="PIRSR" id="PIRSR001529-1"/>
    </source>
</evidence>
<dbReference type="SUPFAM" id="SSF55681">
    <property type="entry name" value="Class II aaRS and biotin synthetases"/>
    <property type="match status" value="1"/>
</dbReference>
<name>A0A537JZ02_9BACT</name>
<comment type="subunit">
    <text evidence="6">Homodimer. The tRNA molecule binds across the dimer.</text>
</comment>
<feature type="binding site" evidence="6">
    <location>
        <position position="382"/>
    </location>
    <ligand>
        <name>L-serine</name>
        <dbReference type="ChEBI" id="CHEBI:33384"/>
    </ligand>
</feature>
<comment type="function">
    <text evidence="6">Catalyzes the attachment of serine to tRNA(Ser). Is also able to aminoacylate tRNA(Sec) with serine, to form the misacylated tRNA L-seryl-tRNA(Sec), which will be further converted into selenocysteinyl-tRNA(Sec).</text>
</comment>
<comment type="pathway">
    <text evidence="6">Aminoacyl-tRNA biosynthesis; selenocysteinyl-tRNA(Sec) biosynthesis; L-seryl-tRNA(Sec) from L-serine and tRNA(Sec): step 1/1.</text>
</comment>
<dbReference type="InterPro" id="IPR015866">
    <property type="entry name" value="Ser-tRNA-synth_1_N"/>
</dbReference>
<dbReference type="EMBL" id="VBAK01000136">
    <property type="protein sequence ID" value="TMI88724.1"/>
    <property type="molecule type" value="Genomic_DNA"/>
</dbReference>
<keyword evidence="1 6" id="KW-0436">Ligase</keyword>
<keyword evidence="2 6" id="KW-0547">Nucleotide-binding</keyword>
<evidence type="ECO:0000256" key="4">
    <source>
        <dbReference type="ARBA" id="ARBA00022917"/>
    </source>
</evidence>
<feature type="site" description="Important for serine binding" evidence="7">
    <location>
        <position position="382"/>
    </location>
</feature>
<dbReference type="InterPro" id="IPR006195">
    <property type="entry name" value="aa-tRNA-synth_II"/>
</dbReference>
<dbReference type="InterPro" id="IPR033729">
    <property type="entry name" value="SerRS_core"/>
</dbReference>
<evidence type="ECO:0000256" key="2">
    <source>
        <dbReference type="ARBA" id="ARBA00022741"/>
    </source>
</evidence>
<protein>
    <recommendedName>
        <fullName evidence="6">Serine--tRNA ligase</fullName>
        <ecNumber evidence="6">6.1.1.11</ecNumber>
    </recommendedName>
    <alternativeName>
        <fullName evidence="6">Seryl-tRNA synthetase</fullName>
        <shortName evidence="6">SerRS</shortName>
    </alternativeName>
    <alternativeName>
        <fullName evidence="6">Seryl-tRNA(Ser/Sec) synthetase</fullName>
    </alternativeName>
</protein>
<comment type="catalytic activity">
    <reaction evidence="6">
        <text>tRNA(Ser) + L-serine + ATP = L-seryl-tRNA(Ser) + AMP + diphosphate + H(+)</text>
        <dbReference type="Rhea" id="RHEA:12292"/>
        <dbReference type="Rhea" id="RHEA-COMP:9669"/>
        <dbReference type="Rhea" id="RHEA-COMP:9703"/>
        <dbReference type="ChEBI" id="CHEBI:15378"/>
        <dbReference type="ChEBI" id="CHEBI:30616"/>
        <dbReference type="ChEBI" id="CHEBI:33019"/>
        <dbReference type="ChEBI" id="CHEBI:33384"/>
        <dbReference type="ChEBI" id="CHEBI:78442"/>
        <dbReference type="ChEBI" id="CHEBI:78533"/>
        <dbReference type="ChEBI" id="CHEBI:456215"/>
        <dbReference type="EC" id="6.1.1.11"/>
    </reaction>
</comment>
<dbReference type="UniPathway" id="UPA00906">
    <property type="reaction ID" value="UER00895"/>
</dbReference>
<dbReference type="CDD" id="cd00770">
    <property type="entry name" value="SerRS_core"/>
    <property type="match status" value="1"/>
</dbReference>
<evidence type="ECO:0000313" key="10">
    <source>
        <dbReference type="EMBL" id="TMI88724.1"/>
    </source>
</evidence>
<dbReference type="InterPro" id="IPR002314">
    <property type="entry name" value="aa-tRNA-synt_IIb"/>
</dbReference>
<dbReference type="GO" id="GO:0004828">
    <property type="term" value="F:serine-tRNA ligase activity"/>
    <property type="evidence" value="ECO:0007669"/>
    <property type="project" value="UniProtKB-UniRule"/>
</dbReference>
<feature type="binding site" evidence="6 8">
    <location>
        <begin position="259"/>
        <end position="261"/>
    </location>
    <ligand>
        <name>ATP</name>
        <dbReference type="ChEBI" id="CHEBI:30616"/>
    </ligand>
</feature>
<dbReference type="InterPro" id="IPR010978">
    <property type="entry name" value="tRNA-bd_arm"/>
</dbReference>
<comment type="similarity">
    <text evidence="6">Belongs to the class-II aminoacyl-tRNA synthetase family. Type-1 seryl-tRNA synthetase subfamily.</text>
</comment>
<keyword evidence="3 6" id="KW-0067">ATP-binding</keyword>
<feature type="binding site" evidence="6 7">
    <location>
        <position position="282"/>
    </location>
    <ligand>
        <name>L-serine</name>
        <dbReference type="ChEBI" id="CHEBI:33384"/>
    </ligand>
</feature>
<reference evidence="10 11" key="1">
    <citation type="journal article" date="2019" name="Nat. Microbiol.">
        <title>Mediterranean grassland soil C-N compound turnover is dependent on rainfall and depth, and is mediated by genomically divergent microorganisms.</title>
        <authorList>
            <person name="Diamond S."/>
            <person name="Andeer P.F."/>
            <person name="Li Z."/>
            <person name="Crits-Christoph A."/>
            <person name="Burstein D."/>
            <person name="Anantharaman K."/>
            <person name="Lane K.R."/>
            <person name="Thomas B.C."/>
            <person name="Pan C."/>
            <person name="Northen T.R."/>
            <person name="Banfield J.F."/>
        </authorList>
    </citation>
    <scope>NUCLEOTIDE SEQUENCE [LARGE SCALE GENOMIC DNA]</scope>
    <source>
        <strain evidence="10">NP_3</strain>
    </source>
</reference>
<gene>
    <name evidence="6 10" type="primary">serS</name>
    <name evidence="10" type="ORF">E6H00_11805</name>
</gene>
<dbReference type="HAMAP" id="MF_00176">
    <property type="entry name" value="Ser_tRNA_synth_type1"/>
    <property type="match status" value="1"/>
</dbReference>
<evidence type="ECO:0000256" key="5">
    <source>
        <dbReference type="ARBA" id="ARBA00023146"/>
    </source>
</evidence>
<feature type="binding site" evidence="7">
    <location>
        <position position="228"/>
    </location>
    <ligand>
        <name>L-serine</name>
        <dbReference type="ChEBI" id="CHEBI:33384"/>
    </ligand>
</feature>
<organism evidence="10 11">
    <name type="scientific">Candidatus Segetimicrobium genomatis</name>
    <dbReference type="NCBI Taxonomy" id="2569760"/>
    <lineage>
        <taxon>Bacteria</taxon>
        <taxon>Bacillati</taxon>
        <taxon>Candidatus Sysuimicrobiota</taxon>
        <taxon>Candidatus Sysuimicrobiia</taxon>
        <taxon>Candidatus Sysuimicrobiales</taxon>
        <taxon>Candidatus Segetimicrobiaceae</taxon>
        <taxon>Candidatus Segetimicrobium</taxon>
    </lineage>
</organism>
<feature type="binding site" evidence="6">
    <location>
        <begin position="228"/>
        <end position="230"/>
    </location>
    <ligand>
        <name>L-serine</name>
        <dbReference type="ChEBI" id="CHEBI:33384"/>
    </ligand>
</feature>
<dbReference type="PIRSF" id="PIRSF001529">
    <property type="entry name" value="Ser-tRNA-synth_IIa"/>
    <property type="match status" value="1"/>
</dbReference>
<evidence type="ECO:0000256" key="1">
    <source>
        <dbReference type="ARBA" id="ARBA00022598"/>
    </source>
</evidence>
<feature type="binding site" evidence="6 8">
    <location>
        <begin position="346"/>
        <end position="349"/>
    </location>
    <ligand>
        <name>ATP</name>
        <dbReference type="ChEBI" id="CHEBI:30616"/>
    </ligand>
</feature>
<keyword evidence="4 6" id="KW-0648">Protein biosynthesis</keyword>
<dbReference type="Pfam" id="PF00587">
    <property type="entry name" value="tRNA-synt_2b"/>
    <property type="match status" value="1"/>
</dbReference>
<dbReference type="Gene3D" id="3.30.930.10">
    <property type="entry name" value="Bira Bifunctional Protein, Domain 2"/>
    <property type="match status" value="1"/>
</dbReference>
<dbReference type="NCBIfam" id="TIGR00414">
    <property type="entry name" value="serS"/>
    <property type="match status" value="1"/>
</dbReference>
<dbReference type="InterPro" id="IPR042103">
    <property type="entry name" value="SerRS_1_N_sf"/>
</dbReference>
<dbReference type="Proteomes" id="UP000318509">
    <property type="component" value="Unassembled WGS sequence"/>
</dbReference>
<dbReference type="PRINTS" id="PR00981">
    <property type="entry name" value="TRNASYNTHSER"/>
</dbReference>
<keyword evidence="5 6" id="KW-0030">Aminoacyl-tRNA synthetase</keyword>
<accession>A0A537JZ02</accession>
<evidence type="ECO:0000259" key="9">
    <source>
        <dbReference type="PROSITE" id="PS50862"/>
    </source>
</evidence>
<dbReference type="Gene3D" id="1.10.287.40">
    <property type="entry name" value="Serine-tRNA synthetase, tRNA binding domain"/>
    <property type="match status" value="1"/>
</dbReference>
<feature type="binding site" evidence="7">
    <location>
        <position position="380"/>
    </location>
    <ligand>
        <name>L-serine</name>
        <dbReference type="ChEBI" id="CHEBI:33384"/>
    </ligand>
</feature>